<reference evidence="1" key="1">
    <citation type="submission" date="2021-01" db="EMBL/GenBank/DDBJ databases">
        <authorList>
            <consortium name="Genoscope - CEA"/>
            <person name="William W."/>
        </authorList>
    </citation>
    <scope>NUCLEOTIDE SEQUENCE</scope>
</reference>
<organism evidence="1 2">
    <name type="scientific">Paramecium pentaurelia</name>
    <dbReference type="NCBI Taxonomy" id="43138"/>
    <lineage>
        <taxon>Eukaryota</taxon>
        <taxon>Sar</taxon>
        <taxon>Alveolata</taxon>
        <taxon>Ciliophora</taxon>
        <taxon>Intramacronucleata</taxon>
        <taxon>Oligohymenophorea</taxon>
        <taxon>Peniculida</taxon>
        <taxon>Parameciidae</taxon>
        <taxon>Paramecium</taxon>
    </lineage>
</organism>
<dbReference type="AlphaFoldDB" id="A0A8S1Y0P0"/>
<accession>A0A8S1Y0P0</accession>
<name>A0A8S1Y0P0_9CILI</name>
<evidence type="ECO:0000313" key="1">
    <source>
        <dbReference type="EMBL" id="CAD8207323.1"/>
    </source>
</evidence>
<keyword evidence="2" id="KW-1185">Reference proteome</keyword>
<evidence type="ECO:0000313" key="2">
    <source>
        <dbReference type="Proteomes" id="UP000689195"/>
    </source>
</evidence>
<dbReference type="EMBL" id="CAJJDO010000147">
    <property type="protein sequence ID" value="CAD8207323.1"/>
    <property type="molecule type" value="Genomic_DNA"/>
</dbReference>
<dbReference type="Proteomes" id="UP000689195">
    <property type="component" value="Unassembled WGS sequence"/>
</dbReference>
<proteinExistence type="predicted"/>
<comment type="caution">
    <text evidence="1">The sequence shown here is derived from an EMBL/GenBank/DDBJ whole genome shotgun (WGS) entry which is preliminary data.</text>
</comment>
<gene>
    <name evidence="1" type="ORF">PPENT_87.1.T1470019</name>
</gene>
<protein>
    <submittedName>
        <fullName evidence="1">Uncharacterized protein</fullName>
    </submittedName>
</protein>
<sequence>MMFKDIFLLKRLVVNQFVIYVVIIAKQITQKLQISFIYYVFLIQTQNEENLFQSIEDLMVGCGYRNVFYDYLRELLQQHQVNIPYQFQIKVLKMFTEMDNKKTCTKLIMSIQNIQRYDSKGLIDFCLEKDLIEPMIYICSQITDFLTSYLRINTLLSILQNKNVLTDKENKSITTLNYWSKSIQYLIILYRWTILSYVQRFIRIFICF</sequence>